<evidence type="ECO:0000256" key="8">
    <source>
        <dbReference type="RuleBase" id="RU003619"/>
    </source>
</evidence>
<feature type="domain" description="Small ribosomal subunit protein uS7" evidence="9">
    <location>
        <begin position="3"/>
        <end position="149"/>
    </location>
</feature>
<evidence type="ECO:0000256" key="1">
    <source>
        <dbReference type="ARBA" id="ARBA00007151"/>
    </source>
</evidence>
<dbReference type="NCBIfam" id="TIGR01029">
    <property type="entry name" value="rpsG_bact"/>
    <property type="match status" value="1"/>
</dbReference>
<dbReference type="Proteomes" id="UP000189722">
    <property type="component" value="Unassembled WGS sequence"/>
</dbReference>
<dbReference type="EMBL" id="MWKN01000002">
    <property type="protein sequence ID" value="OOP60562.1"/>
    <property type="molecule type" value="Genomic_DNA"/>
</dbReference>
<dbReference type="GO" id="GO:0000049">
    <property type="term" value="F:tRNA binding"/>
    <property type="evidence" value="ECO:0007669"/>
    <property type="project" value="UniProtKB-UniRule"/>
</dbReference>
<evidence type="ECO:0000256" key="2">
    <source>
        <dbReference type="ARBA" id="ARBA00022555"/>
    </source>
</evidence>
<evidence type="ECO:0000313" key="11">
    <source>
        <dbReference type="EMBL" id="OOP60562.1"/>
    </source>
</evidence>
<dbReference type="GO" id="GO:0003735">
    <property type="term" value="F:structural constituent of ribosome"/>
    <property type="evidence" value="ECO:0007669"/>
    <property type="project" value="InterPro"/>
</dbReference>
<dbReference type="InterPro" id="IPR000235">
    <property type="entry name" value="Ribosomal_uS7"/>
</dbReference>
<dbReference type="CDD" id="cd14869">
    <property type="entry name" value="uS7_Bacteria"/>
    <property type="match status" value="1"/>
</dbReference>
<keyword evidence="5 7" id="KW-0689">Ribosomal protein</keyword>
<comment type="caution">
    <text evidence="11">The sequence shown here is derived from an EMBL/GenBank/DDBJ whole genome shotgun (WGS) entry which is preliminary data.</text>
</comment>
<evidence type="ECO:0000256" key="7">
    <source>
        <dbReference type="HAMAP-Rule" id="MF_00480"/>
    </source>
</evidence>
<evidence type="ECO:0000256" key="3">
    <source>
        <dbReference type="ARBA" id="ARBA00022730"/>
    </source>
</evidence>
<dbReference type="FunFam" id="1.10.455.10:FF:000001">
    <property type="entry name" value="30S ribosomal protein S7"/>
    <property type="match status" value="1"/>
</dbReference>
<keyword evidence="4 7" id="KW-0694">RNA-binding</keyword>
<dbReference type="GO" id="GO:0015935">
    <property type="term" value="C:small ribosomal subunit"/>
    <property type="evidence" value="ECO:0007669"/>
    <property type="project" value="InterPro"/>
</dbReference>
<dbReference type="OrthoDB" id="9807653at2"/>
<keyword evidence="3 7" id="KW-0699">rRNA-binding</keyword>
<dbReference type="PROSITE" id="PS00052">
    <property type="entry name" value="RIBOSOMAL_S7"/>
    <property type="match status" value="1"/>
</dbReference>
<dbReference type="InterPro" id="IPR005717">
    <property type="entry name" value="Ribosomal_uS7_bac/org-type"/>
</dbReference>
<dbReference type="InterPro" id="IPR023798">
    <property type="entry name" value="Ribosomal_uS7_dom"/>
</dbReference>
<evidence type="ECO:0000256" key="4">
    <source>
        <dbReference type="ARBA" id="ARBA00022884"/>
    </source>
</evidence>
<dbReference type="GO" id="GO:0019843">
    <property type="term" value="F:rRNA binding"/>
    <property type="evidence" value="ECO:0007669"/>
    <property type="project" value="UniProtKB-UniRule"/>
</dbReference>
<dbReference type="Proteomes" id="UP001383392">
    <property type="component" value="Unassembled WGS sequence"/>
</dbReference>
<dbReference type="HAMAP" id="MF_00480_B">
    <property type="entry name" value="Ribosomal_uS7_B"/>
    <property type="match status" value="1"/>
</dbReference>
<evidence type="ECO:0000313" key="13">
    <source>
        <dbReference type="Proteomes" id="UP001383392"/>
    </source>
</evidence>
<evidence type="ECO:0000256" key="5">
    <source>
        <dbReference type="ARBA" id="ARBA00022980"/>
    </source>
</evidence>
<evidence type="ECO:0000259" key="9">
    <source>
        <dbReference type="Pfam" id="PF00177"/>
    </source>
</evidence>
<dbReference type="InterPro" id="IPR020606">
    <property type="entry name" value="Ribosomal_uS7_CS"/>
</dbReference>
<name>A0A1S9M5Z5_9MOLU</name>
<evidence type="ECO:0000256" key="6">
    <source>
        <dbReference type="ARBA" id="ARBA00023274"/>
    </source>
</evidence>
<dbReference type="GO" id="GO:0006412">
    <property type="term" value="P:translation"/>
    <property type="evidence" value="ECO:0007669"/>
    <property type="project" value="UniProtKB-UniRule"/>
</dbReference>
<dbReference type="RefSeq" id="WP_078122853.1">
    <property type="nucleotide sequence ID" value="NZ_JAOSJG010000001.1"/>
</dbReference>
<keyword evidence="2 7" id="KW-0820">tRNA-binding</keyword>
<accession>A0A1S9M5Z5</accession>
<comment type="similarity">
    <text evidence="1 7 8">Belongs to the universal ribosomal protein uS7 family.</text>
</comment>
<evidence type="ECO:0000313" key="12">
    <source>
        <dbReference type="Proteomes" id="UP000189722"/>
    </source>
</evidence>
<reference evidence="10 13" key="2">
    <citation type="journal article" date="2023" name="Int. J. Syst. Evol. Microbiol.">
        <title>The observation of taxonomic boundaries for the 16SrII and 16SrXXV phytoplasmas using genome-based delimitation.</title>
        <authorList>
            <person name="Rodrigues Jardim B."/>
            <person name="Tran-Nguyen L.T.T."/>
            <person name="Gambley C."/>
            <person name="Al-Sadi A.M."/>
            <person name="Al-Subhi A.M."/>
            <person name="Foissac X."/>
            <person name="Salar P."/>
            <person name="Cai H."/>
            <person name="Yang J.Y."/>
            <person name="Davis R."/>
            <person name="Jones L."/>
            <person name="Rodoni B."/>
            <person name="Constable F.E."/>
        </authorList>
    </citation>
    <scope>NUCLEOTIDE SEQUENCE [LARGE SCALE GENOMIC DNA]</scope>
    <source>
        <strain evidence="10">BAWM-OMN-P75</strain>
    </source>
</reference>
<sequence>MSRKKSFKKRTLLLDPIYNSVLVTRVINKLMKDGKKDIACSIVYNCLSQVKMLTKKEPIEVLNEAFNHIMPLVELRTRTIGSQKYQVPLEVSVERRYSLGLKWLIMGARKRNEKSMQEKLAQEIISAASGTGLAVKKREEIHRMSEANRSFAHYRW</sequence>
<comment type="function">
    <text evidence="7">One of the primary rRNA binding proteins, it binds directly to 16S rRNA where it nucleates assembly of the head domain of the 30S subunit. Is located at the subunit interface close to the decoding center, probably blocks exit of the E-site tRNA.</text>
</comment>
<organism evidence="11 12">
    <name type="scientific">Candidatus Phytoplasma citri</name>
    <dbReference type="NCBI Taxonomy" id="180978"/>
    <lineage>
        <taxon>Bacteria</taxon>
        <taxon>Bacillati</taxon>
        <taxon>Mycoplasmatota</taxon>
        <taxon>Mollicutes</taxon>
        <taxon>Acholeplasmatales</taxon>
        <taxon>Acholeplasmataceae</taxon>
        <taxon>Candidatus Phytoplasma</taxon>
        <taxon>16SrII (Peanut WB group)</taxon>
    </lineage>
</organism>
<dbReference type="AlphaFoldDB" id="A0A1S9M5Z5"/>
<dbReference type="STRING" id="180978.B2G44_00170"/>
<keyword evidence="6 7" id="KW-0687">Ribonucleoprotein</keyword>
<protein>
    <recommendedName>
        <fullName evidence="7">Small ribosomal subunit protein uS7</fullName>
    </recommendedName>
</protein>
<dbReference type="Pfam" id="PF00177">
    <property type="entry name" value="Ribosomal_S7"/>
    <property type="match status" value="1"/>
</dbReference>
<proteinExistence type="inferred from homology"/>
<keyword evidence="13" id="KW-1185">Reference proteome</keyword>
<dbReference type="PANTHER" id="PTHR11205">
    <property type="entry name" value="RIBOSOMAL PROTEIN S7"/>
    <property type="match status" value="1"/>
</dbReference>
<dbReference type="SUPFAM" id="SSF47973">
    <property type="entry name" value="Ribosomal protein S7"/>
    <property type="match status" value="1"/>
</dbReference>
<comment type="subunit">
    <text evidence="7">Part of the 30S ribosomal subunit. Contacts proteins S9 and S11.</text>
</comment>
<reference evidence="11 12" key="1">
    <citation type="submission" date="2017-02" db="EMBL/GenBank/DDBJ databases">
        <title>A draft genome of 'Candidatus Phytoplasma aurantifolia' the agent of the witches-broom disease of lime.</title>
        <authorList>
            <person name="Foissac X."/>
            <person name="Carle P."/>
        </authorList>
    </citation>
    <scope>NUCLEOTIDE SEQUENCE [LARGE SCALE GENOMIC DNA]</scope>
    <source>
        <strain evidence="11 12">WBDL</strain>
    </source>
</reference>
<dbReference type="InterPro" id="IPR036823">
    <property type="entry name" value="Ribosomal_uS7_dom_sf"/>
</dbReference>
<dbReference type="Gene3D" id="1.10.455.10">
    <property type="entry name" value="Ribosomal protein S7 domain"/>
    <property type="match status" value="1"/>
</dbReference>
<evidence type="ECO:0000313" key="10">
    <source>
        <dbReference type="EMBL" id="MEK0308889.1"/>
    </source>
</evidence>
<dbReference type="PIRSF" id="PIRSF002122">
    <property type="entry name" value="RPS7p_RPS7a_RPS5e_RPS7o"/>
    <property type="match status" value="1"/>
</dbReference>
<gene>
    <name evidence="7 10" type="primary">rpsG</name>
    <name evidence="11" type="ORF">B2G44_00170</name>
    <name evidence="10" type="ORF">OC712_00065</name>
</gene>
<dbReference type="EMBL" id="JAOSJG010000001">
    <property type="protein sequence ID" value="MEK0308889.1"/>
    <property type="molecule type" value="Genomic_DNA"/>
</dbReference>